<evidence type="ECO:0000313" key="2">
    <source>
        <dbReference type="Proteomes" id="UP000310636"/>
    </source>
</evidence>
<dbReference type="EMBL" id="SSOB01000019">
    <property type="protein sequence ID" value="THF77531.1"/>
    <property type="molecule type" value="Genomic_DNA"/>
</dbReference>
<accession>A0A4S4BRB9</accession>
<gene>
    <name evidence="1" type="ORF">E6C55_16060</name>
</gene>
<dbReference type="RefSeq" id="WP_136370831.1">
    <property type="nucleotide sequence ID" value="NZ_SSOB01000019.1"/>
</dbReference>
<reference evidence="1 2" key="1">
    <citation type="submission" date="2019-04" db="EMBL/GenBank/DDBJ databases">
        <title>Cohnella sp. nov. isolated from preserved vegetables.</title>
        <authorList>
            <person name="Lin S.-Y."/>
            <person name="Hung M.-H."/>
            <person name="Young C.-C."/>
        </authorList>
    </citation>
    <scope>NUCLEOTIDE SEQUENCE [LARGE SCALE GENOMIC DNA]</scope>
    <source>
        <strain evidence="1 2">CC-MHH1044</strain>
    </source>
</reference>
<sequence length="65" mass="7657">MLIHDYDAYTIWKMREMELERQHKRELLLRTGATPEGTDGAKGRTGIRQLLSLLSRETRKTRKSI</sequence>
<evidence type="ECO:0000313" key="1">
    <source>
        <dbReference type="EMBL" id="THF77531.1"/>
    </source>
</evidence>
<dbReference type="AlphaFoldDB" id="A0A4S4BRB9"/>
<dbReference type="Proteomes" id="UP000310636">
    <property type="component" value="Unassembled WGS sequence"/>
</dbReference>
<name>A0A4S4BRB9_9BACL</name>
<proteinExistence type="predicted"/>
<protein>
    <submittedName>
        <fullName evidence="1">Uncharacterized protein</fullName>
    </submittedName>
</protein>
<organism evidence="1 2">
    <name type="scientific">Cohnella fermenti</name>
    <dbReference type="NCBI Taxonomy" id="2565925"/>
    <lineage>
        <taxon>Bacteria</taxon>
        <taxon>Bacillati</taxon>
        <taxon>Bacillota</taxon>
        <taxon>Bacilli</taxon>
        <taxon>Bacillales</taxon>
        <taxon>Paenibacillaceae</taxon>
        <taxon>Cohnella</taxon>
    </lineage>
</organism>
<comment type="caution">
    <text evidence="1">The sequence shown here is derived from an EMBL/GenBank/DDBJ whole genome shotgun (WGS) entry which is preliminary data.</text>
</comment>
<keyword evidence="2" id="KW-1185">Reference proteome</keyword>